<feature type="domain" description="RRM" evidence="5">
    <location>
        <begin position="392"/>
        <end position="470"/>
    </location>
</feature>
<dbReference type="SMART" id="SM00360">
    <property type="entry name" value="RRM"/>
    <property type="match status" value="2"/>
</dbReference>
<dbReference type="Pfam" id="PF00076">
    <property type="entry name" value="RRM_1"/>
    <property type="match status" value="2"/>
</dbReference>
<evidence type="ECO:0000313" key="7">
    <source>
        <dbReference type="Proteomes" id="UP001211907"/>
    </source>
</evidence>
<feature type="region of interest" description="Disordered" evidence="4">
    <location>
        <begin position="673"/>
        <end position="714"/>
    </location>
</feature>
<organism evidence="6 7">
    <name type="scientific">Physocladia obscura</name>
    <dbReference type="NCBI Taxonomy" id="109957"/>
    <lineage>
        <taxon>Eukaryota</taxon>
        <taxon>Fungi</taxon>
        <taxon>Fungi incertae sedis</taxon>
        <taxon>Chytridiomycota</taxon>
        <taxon>Chytridiomycota incertae sedis</taxon>
        <taxon>Chytridiomycetes</taxon>
        <taxon>Chytridiales</taxon>
        <taxon>Chytriomycetaceae</taxon>
        <taxon>Physocladia</taxon>
    </lineage>
</organism>
<evidence type="ECO:0000256" key="2">
    <source>
        <dbReference type="ARBA" id="ARBA00022884"/>
    </source>
</evidence>
<dbReference type="PROSITE" id="PS50102">
    <property type="entry name" value="RRM"/>
    <property type="match status" value="2"/>
</dbReference>
<dbReference type="PANTHER" id="PTHR24012">
    <property type="entry name" value="RNA BINDING PROTEIN"/>
    <property type="match status" value="1"/>
</dbReference>
<proteinExistence type="predicted"/>
<keyword evidence="2 3" id="KW-0694">RNA-binding</keyword>
<dbReference type="EMBL" id="JADGJH010000179">
    <property type="protein sequence ID" value="KAJ3134873.1"/>
    <property type="molecule type" value="Genomic_DNA"/>
</dbReference>
<feature type="compositionally biased region" description="Polar residues" evidence="4">
    <location>
        <begin position="1"/>
        <end position="15"/>
    </location>
</feature>
<dbReference type="GO" id="GO:0003723">
    <property type="term" value="F:RNA binding"/>
    <property type="evidence" value="ECO:0007669"/>
    <property type="project" value="UniProtKB-UniRule"/>
</dbReference>
<feature type="domain" description="RRM" evidence="5">
    <location>
        <begin position="304"/>
        <end position="377"/>
    </location>
</feature>
<dbReference type="Gene3D" id="3.30.70.330">
    <property type="match status" value="2"/>
</dbReference>
<feature type="compositionally biased region" description="Polar residues" evidence="4">
    <location>
        <begin position="113"/>
        <end position="141"/>
    </location>
</feature>
<feature type="region of interest" description="Disordered" evidence="4">
    <location>
        <begin position="107"/>
        <end position="175"/>
    </location>
</feature>
<evidence type="ECO:0000313" key="6">
    <source>
        <dbReference type="EMBL" id="KAJ3134873.1"/>
    </source>
</evidence>
<feature type="compositionally biased region" description="Polar residues" evidence="4">
    <location>
        <begin position="36"/>
        <end position="51"/>
    </location>
</feature>
<evidence type="ECO:0000256" key="1">
    <source>
        <dbReference type="ARBA" id="ARBA00022737"/>
    </source>
</evidence>
<feature type="region of interest" description="Disordered" evidence="4">
    <location>
        <begin position="1"/>
        <end position="51"/>
    </location>
</feature>
<sequence>MTSPVVYQAKSQSHNSSKEVGLPPNRKAMPSHSRSEFTASSSTISGSMNVSTPSDVNHEMPIFQTSAASHPPVLQPGYYPPGGYMYVNSMIYPQGAYGVQVHARNGLDGLPPQRQNSSENLVSLGNSTTVPQHQLTLQPSSPMFAASRPSPSTPRNNRTPLVPLHQQTPNPPSLAALPGSPSVVSPYYNNNNNGRAHNTPGGYRRFHDSSVPSTPSNFTLPPPTQSPYFMTSVNNGPNLVSGPRSTTPPSTSSVMIAPSGAPGFIPRRSNEFLSSPTHFRRSRRDISISAASGVDWESEGTSMTNLYIKGLKNSCTDDDLYEMCKGFGTIHSSKAILDLTTHECKGFGFVMYESVEEAQRALEELIKMGYNVSFAKETFNTRLKNLQDEESTNIYVSNLPIDMDEQGMLSLFSPHTIISTKILRDPTTQQSRGVGFARMDSRQAANAIITEFNGYQLDSGQSLQVRFADSAAQKRFKQNGMLTQPGRGGVSLGFMSPNRTSWRTVDVTNTLENTRISSGNDGTTIDGLGVSVNVVAGGPSTDSIGGNSGSVLNEDNANVGYMAYSGFVPSGVMIAPPGSYAYSMGPQQFSSTSGAHNVPHVMNGAYYYPPPPPQTPNSPVHPAQMIFPQHHPHHPSAYMVPVHPVFPATSSPGLSITAIKQVDPDVSVAADIEPGDYGTEPSSIPKAAENAENVADAGDATTDDLTNDLKGLKV</sequence>
<evidence type="ECO:0000256" key="4">
    <source>
        <dbReference type="SAM" id="MobiDB-lite"/>
    </source>
</evidence>
<accession>A0AAD5T7S2</accession>
<dbReference type="InterPro" id="IPR012677">
    <property type="entry name" value="Nucleotide-bd_a/b_plait_sf"/>
</dbReference>
<dbReference type="InterPro" id="IPR000504">
    <property type="entry name" value="RRM_dom"/>
</dbReference>
<dbReference type="Proteomes" id="UP001211907">
    <property type="component" value="Unassembled WGS sequence"/>
</dbReference>
<dbReference type="AlphaFoldDB" id="A0AAD5T7S2"/>
<evidence type="ECO:0000256" key="3">
    <source>
        <dbReference type="PROSITE-ProRule" id="PRU00176"/>
    </source>
</evidence>
<comment type="caution">
    <text evidence="6">The sequence shown here is derived from an EMBL/GenBank/DDBJ whole genome shotgun (WGS) entry which is preliminary data.</text>
</comment>
<protein>
    <recommendedName>
        <fullName evidence="5">RRM domain-containing protein</fullName>
    </recommendedName>
</protein>
<name>A0AAD5T7S2_9FUNG</name>
<gene>
    <name evidence="6" type="ORF">HK100_003217</name>
</gene>
<reference evidence="6" key="1">
    <citation type="submission" date="2020-05" db="EMBL/GenBank/DDBJ databases">
        <title>Phylogenomic resolution of chytrid fungi.</title>
        <authorList>
            <person name="Stajich J.E."/>
            <person name="Amses K."/>
            <person name="Simmons R."/>
            <person name="Seto K."/>
            <person name="Myers J."/>
            <person name="Bonds A."/>
            <person name="Quandt C.A."/>
            <person name="Barry K."/>
            <person name="Liu P."/>
            <person name="Grigoriev I."/>
            <person name="Longcore J.E."/>
            <person name="James T.Y."/>
        </authorList>
    </citation>
    <scope>NUCLEOTIDE SEQUENCE</scope>
    <source>
        <strain evidence="6">JEL0513</strain>
    </source>
</reference>
<dbReference type="SUPFAM" id="SSF54928">
    <property type="entry name" value="RNA-binding domain, RBD"/>
    <property type="match status" value="2"/>
</dbReference>
<evidence type="ECO:0000259" key="5">
    <source>
        <dbReference type="PROSITE" id="PS50102"/>
    </source>
</evidence>
<dbReference type="InterPro" id="IPR035979">
    <property type="entry name" value="RBD_domain_sf"/>
</dbReference>
<keyword evidence="7" id="KW-1185">Reference proteome</keyword>
<keyword evidence="1" id="KW-0677">Repeat</keyword>
<feature type="compositionally biased region" description="Polar residues" evidence="4">
    <location>
        <begin position="149"/>
        <end position="159"/>
    </location>
</feature>